<keyword evidence="3" id="KW-1185">Reference proteome</keyword>
<protein>
    <submittedName>
        <fullName evidence="2">Uncharacterized protein</fullName>
    </submittedName>
</protein>
<evidence type="ECO:0000313" key="2">
    <source>
        <dbReference type="EMBL" id="KZL86074.1"/>
    </source>
</evidence>
<feature type="region of interest" description="Disordered" evidence="1">
    <location>
        <begin position="1"/>
        <end position="31"/>
    </location>
</feature>
<evidence type="ECO:0000313" key="3">
    <source>
        <dbReference type="Proteomes" id="UP000076584"/>
    </source>
</evidence>
<dbReference type="Proteomes" id="UP000076584">
    <property type="component" value="Unassembled WGS sequence"/>
</dbReference>
<evidence type="ECO:0000256" key="1">
    <source>
        <dbReference type="SAM" id="MobiDB-lite"/>
    </source>
</evidence>
<gene>
    <name evidence="2" type="ORF">CI238_07146</name>
</gene>
<organism evidence="2 3">
    <name type="scientific">Colletotrichum incanum</name>
    <name type="common">Soybean anthracnose fungus</name>
    <dbReference type="NCBI Taxonomy" id="1573173"/>
    <lineage>
        <taxon>Eukaryota</taxon>
        <taxon>Fungi</taxon>
        <taxon>Dikarya</taxon>
        <taxon>Ascomycota</taxon>
        <taxon>Pezizomycotina</taxon>
        <taxon>Sordariomycetes</taxon>
        <taxon>Hypocreomycetidae</taxon>
        <taxon>Glomerellales</taxon>
        <taxon>Glomerellaceae</taxon>
        <taxon>Colletotrichum</taxon>
        <taxon>Colletotrichum spaethianum species complex</taxon>
    </lineage>
</organism>
<sequence length="82" mass="8792">MRWMSKISSGQPGPPDGQCLTSAPPGPGVVGEAGSGWIMIASPWAKAGPDDNTNSNPTWLSLLHQARVYERCSNADKIEKRQ</sequence>
<reference evidence="2 3" key="1">
    <citation type="submission" date="2015-06" db="EMBL/GenBank/DDBJ databases">
        <title>Survival trade-offs in plant roots during colonization by closely related pathogenic and mutualistic fungi.</title>
        <authorList>
            <person name="Hacquard S."/>
            <person name="Kracher B."/>
            <person name="Hiruma K."/>
            <person name="Weinman A."/>
            <person name="Muench P."/>
            <person name="Garrido Oter R."/>
            <person name="Ver Loren van Themaat E."/>
            <person name="Dallerey J.-F."/>
            <person name="Damm U."/>
            <person name="Henrissat B."/>
            <person name="Lespinet O."/>
            <person name="Thon M."/>
            <person name="Kemen E."/>
            <person name="McHardy A.C."/>
            <person name="Schulze-Lefert P."/>
            <person name="O'Connell R.J."/>
        </authorList>
    </citation>
    <scope>NUCLEOTIDE SEQUENCE [LARGE SCALE GENOMIC DNA]</scope>
    <source>
        <strain evidence="2 3">MAFF 238704</strain>
    </source>
</reference>
<accession>A0A162NLH5</accession>
<proteinExistence type="predicted"/>
<comment type="caution">
    <text evidence="2">The sequence shown here is derived from an EMBL/GenBank/DDBJ whole genome shotgun (WGS) entry which is preliminary data.</text>
</comment>
<name>A0A162NLH5_COLIC</name>
<dbReference type="EMBL" id="LFIW01000521">
    <property type="protein sequence ID" value="KZL86074.1"/>
    <property type="molecule type" value="Genomic_DNA"/>
</dbReference>
<feature type="compositionally biased region" description="Polar residues" evidence="1">
    <location>
        <begin position="1"/>
        <end position="11"/>
    </location>
</feature>
<dbReference type="AlphaFoldDB" id="A0A162NLH5"/>